<protein>
    <submittedName>
        <fullName evidence="1">Uncharacterized protein</fullName>
    </submittedName>
</protein>
<dbReference type="Gramene" id="MELO3C018949.2.1">
    <property type="protein sequence ID" value="MELO3C018949.2.1"/>
    <property type="gene ID" value="MELO3C018949.2"/>
</dbReference>
<evidence type="ECO:0000313" key="1">
    <source>
        <dbReference type="EnsemblPlants" id="MELO3C018949.2.1"/>
    </source>
</evidence>
<reference evidence="1" key="1">
    <citation type="submission" date="2023-03" db="UniProtKB">
        <authorList>
            <consortium name="EnsemblPlants"/>
        </authorList>
    </citation>
    <scope>IDENTIFICATION</scope>
</reference>
<accession>A0A9I9DIK9</accession>
<dbReference type="AlphaFoldDB" id="A0A9I9DIK9"/>
<proteinExistence type="predicted"/>
<sequence>MAENKASEQFGKKEVPNLASQYESDIEIVRSNGPVSEQAQLESTPQNKALPNLSIVFRTKE</sequence>
<organism evidence="1">
    <name type="scientific">Cucumis melo</name>
    <name type="common">Muskmelon</name>
    <dbReference type="NCBI Taxonomy" id="3656"/>
    <lineage>
        <taxon>Eukaryota</taxon>
        <taxon>Viridiplantae</taxon>
        <taxon>Streptophyta</taxon>
        <taxon>Embryophyta</taxon>
        <taxon>Tracheophyta</taxon>
        <taxon>Spermatophyta</taxon>
        <taxon>Magnoliopsida</taxon>
        <taxon>eudicotyledons</taxon>
        <taxon>Gunneridae</taxon>
        <taxon>Pentapetalae</taxon>
        <taxon>rosids</taxon>
        <taxon>fabids</taxon>
        <taxon>Cucurbitales</taxon>
        <taxon>Cucurbitaceae</taxon>
        <taxon>Benincaseae</taxon>
        <taxon>Cucumis</taxon>
    </lineage>
</organism>
<name>A0A9I9DIK9_CUCME</name>
<dbReference type="EnsemblPlants" id="MELO3C018949.2.1">
    <property type="protein sequence ID" value="MELO3C018949.2.1"/>
    <property type="gene ID" value="MELO3C018949.2"/>
</dbReference>